<evidence type="ECO:0000256" key="4">
    <source>
        <dbReference type="ARBA" id="ARBA00022833"/>
    </source>
</evidence>
<dbReference type="SUPFAM" id="SSF51045">
    <property type="entry name" value="WW domain"/>
    <property type="match status" value="1"/>
</dbReference>
<evidence type="ECO:0000256" key="1">
    <source>
        <dbReference type="ARBA" id="ARBA00004123"/>
    </source>
</evidence>
<dbReference type="InterPro" id="IPR000690">
    <property type="entry name" value="Matrin/U1-C_Znf_C2H2"/>
</dbReference>
<dbReference type="SUPFAM" id="SSF57667">
    <property type="entry name" value="beta-beta-alpha zinc fingers"/>
    <property type="match status" value="1"/>
</dbReference>
<dbReference type="GO" id="GO:0000398">
    <property type="term" value="P:mRNA splicing, via spliceosome"/>
    <property type="evidence" value="ECO:0007669"/>
    <property type="project" value="InterPro"/>
</dbReference>
<organism evidence="9 10">
    <name type="scientific">Trichonephila inaurata madagascariensis</name>
    <dbReference type="NCBI Taxonomy" id="2747483"/>
    <lineage>
        <taxon>Eukaryota</taxon>
        <taxon>Metazoa</taxon>
        <taxon>Ecdysozoa</taxon>
        <taxon>Arthropoda</taxon>
        <taxon>Chelicerata</taxon>
        <taxon>Arachnida</taxon>
        <taxon>Araneae</taxon>
        <taxon>Araneomorphae</taxon>
        <taxon>Entelegynae</taxon>
        <taxon>Araneoidea</taxon>
        <taxon>Nephilidae</taxon>
        <taxon>Trichonephila</taxon>
        <taxon>Trichonephila inaurata</taxon>
    </lineage>
</organism>
<evidence type="ECO:0000256" key="5">
    <source>
        <dbReference type="ARBA" id="ARBA00023242"/>
    </source>
</evidence>
<dbReference type="InterPro" id="IPR001202">
    <property type="entry name" value="WW_dom"/>
</dbReference>
<dbReference type="InterPro" id="IPR013085">
    <property type="entry name" value="U1-CZ_Znf_C2H2"/>
</dbReference>
<dbReference type="AlphaFoldDB" id="A0A8X6X971"/>
<proteinExistence type="predicted"/>
<dbReference type="Pfam" id="PF06220">
    <property type="entry name" value="zf-U1"/>
    <property type="match status" value="1"/>
</dbReference>
<dbReference type="SMART" id="SM00451">
    <property type="entry name" value="ZnF_U1"/>
    <property type="match status" value="1"/>
</dbReference>
<evidence type="ECO:0000259" key="8">
    <source>
        <dbReference type="PROSITE" id="PS50171"/>
    </source>
</evidence>
<accession>A0A8X6X971</accession>
<keyword evidence="2" id="KW-0479">Metal-binding</keyword>
<sequence>MPKLQEKSEYWKSLPRKYCDVCKCWFADNKASIEFHERGKRHQENAQKQIQDIQKRGVKEFKKQKQLEDDMAKIEKAALAAYKKDLQNFAEILPNSNPDLIDNTIANLSNNVELSRNCKSTEPKKFKQNVIAKKEKTSNASKPVKVKKEVLETNSNVSVKQEEVTETRKWHEAMSDEGYKYYWNVENSESRWEPPEEGYISIEEQAQLNSQAVTENDTPQIKEEPKEEEENNNCVEPSSFGPQPKVDPYGQWITIEKKEPVEIDLQLPKPSENIVEVVIPLSKDNTSLKFKEKIVGHLEDTDPSETVTFKKRKFFGLSGKRNTRQRNLDDD</sequence>
<feature type="domain" description="WW" evidence="7">
    <location>
        <begin position="170"/>
        <end position="197"/>
    </location>
</feature>
<dbReference type="GO" id="GO:0008270">
    <property type="term" value="F:zinc ion binding"/>
    <property type="evidence" value="ECO:0007669"/>
    <property type="project" value="UniProtKB-KW"/>
</dbReference>
<keyword evidence="10" id="KW-1185">Reference proteome</keyword>
<dbReference type="PROSITE" id="PS50020">
    <property type="entry name" value="WW_DOMAIN_2"/>
    <property type="match status" value="1"/>
</dbReference>
<dbReference type="PANTHER" id="PTHR13173">
    <property type="entry name" value="WW DOMAIN BINDING PROTEIN 4"/>
    <property type="match status" value="1"/>
</dbReference>
<keyword evidence="4" id="KW-0862">Zinc</keyword>
<dbReference type="OrthoDB" id="191651at2759"/>
<reference evidence="9" key="1">
    <citation type="submission" date="2020-08" db="EMBL/GenBank/DDBJ databases">
        <title>Multicomponent nature underlies the extraordinary mechanical properties of spider dragline silk.</title>
        <authorList>
            <person name="Kono N."/>
            <person name="Nakamura H."/>
            <person name="Mori M."/>
            <person name="Yoshida Y."/>
            <person name="Ohtoshi R."/>
            <person name="Malay A.D."/>
            <person name="Moran D.A.P."/>
            <person name="Tomita M."/>
            <person name="Numata K."/>
            <person name="Arakawa K."/>
        </authorList>
    </citation>
    <scope>NUCLEOTIDE SEQUENCE</scope>
</reference>
<dbReference type="Gene3D" id="2.20.70.10">
    <property type="match status" value="1"/>
</dbReference>
<dbReference type="CDD" id="cd00201">
    <property type="entry name" value="WW"/>
    <property type="match status" value="1"/>
</dbReference>
<keyword evidence="3" id="KW-0863">Zinc-finger</keyword>
<feature type="region of interest" description="Disordered" evidence="6">
    <location>
        <begin position="207"/>
        <end position="248"/>
    </location>
</feature>
<evidence type="ECO:0000256" key="2">
    <source>
        <dbReference type="ARBA" id="ARBA00022723"/>
    </source>
</evidence>
<evidence type="ECO:0000313" key="10">
    <source>
        <dbReference type="Proteomes" id="UP000886998"/>
    </source>
</evidence>
<dbReference type="GO" id="GO:0071011">
    <property type="term" value="C:precatalytic spliceosome"/>
    <property type="evidence" value="ECO:0007669"/>
    <property type="project" value="TreeGrafter"/>
</dbReference>
<keyword evidence="5" id="KW-0539">Nucleus</keyword>
<comment type="subcellular location">
    <subcellularLocation>
        <location evidence="1">Nucleus</location>
    </subcellularLocation>
</comment>
<dbReference type="EMBL" id="BMAV01006936">
    <property type="protein sequence ID" value="GFY49280.1"/>
    <property type="molecule type" value="Genomic_DNA"/>
</dbReference>
<feature type="compositionally biased region" description="Polar residues" evidence="6">
    <location>
        <begin position="207"/>
        <end position="219"/>
    </location>
</feature>
<dbReference type="PANTHER" id="PTHR13173:SF10">
    <property type="entry name" value="WW DOMAIN-BINDING PROTEIN 4"/>
    <property type="match status" value="1"/>
</dbReference>
<evidence type="ECO:0000256" key="3">
    <source>
        <dbReference type="ARBA" id="ARBA00022771"/>
    </source>
</evidence>
<dbReference type="PROSITE" id="PS01159">
    <property type="entry name" value="WW_DOMAIN_1"/>
    <property type="match status" value="1"/>
</dbReference>
<dbReference type="InterPro" id="IPR003604">
    <property type="entry name" value="Matrin/U1-like-C_Znf_C2H2"/>
</dbReference>
<evidence type="ECO:0000259" key="7">
    <source>
        <dbReference type="PROSITE" id="PS50020"/>
    </source>
</evidence>
<dbReference type="InterPro" id="IPR036020">
    <property type="entry name" value="WW_dom_sf"/>
</dbReference>
<dbReference type="InterPro" id="IPR040023">
    <property type="entry name" value="WBP4"/>
</dbReference>
<dbReference type="GO" id="GO:0003723">
    <property type="term" value="F:RNA binding"/>
    <property type="evidence" value="ECO:0007669"/>
    <property type="project" value="TreeGrafter"/>
</dbReference>
<gene>
    <name evidence="9" type="primary">WBP4</name>
    <name evidence="9" type="ORF">TNIN_341001</name>
</gene>
<name>A0A8X6X971_9ARAC</name>
<dbReference type="SMART" id="SM00456">
    <property type="entry name" value="WW"/>
    <property type="match status" value="1"/>
</dbReference>
<dbReference type="PROSITE" id="PS50171">
    <property type="entry name" value="ZF_MATRIN"/>
    <property type="match status" value="1"/>
</dbReference>
<dbReference type="Gene3D" id="3.30.160.60">
    <property type="entry name" value="Classic Zinc Finger"/>
    <property type="match status" value="1"/>
</dbReference>
<protein>
    <submittedName>
        <fullName evidence="9">WW domain-binding protein 4</fullName>
    </submittedName>
</protein>
<dbReference type="InterPro" id="IPR036236">
    <property type="entry name" value="Znf_C2H2_sf"/>
</dbReference>
<dbReference type="Proteomes" id="UP000886998">
    <property type="component" value="Unassembled WGS sequence"/>
</dbReference>
<evidence type="ECO:0000313" key="9">
    <source>
        <dbReference type="EMBL" id="GFY49280.1"/>
    </source>
</evidence>
<evidence type="ECO:0000256" key="6">
    <source>
        <dbReference type="SAM" id="MobiDB-lite"/>
    </source>
</evidence>
<feature type="domain" description="Matrin-type" evidence="8">
    <location>
        <begin position="17"/>
        <end position="48"/>
    </location>
</feature>
<comment type="caution">
    <text evidence="9">The sequence shown here is derived from an EMBL/GenBank/DDBJ whole genome shotgun (WGS) entry which is preliminary data.</text>
</comment>